<dbReference type="RefSeq" id="WP_149521427.1">
    <property type="nucleotide sequence ID" value="NZ_VTOU01000002.1"/>
</dbReference>
<sequence>MSRLVTLFGGGGFLGRYVAQELLKAGARVRVVERDPRKALAIKPLGGLGQTQFVAADITKADNVARAVAGSDSVVNLVGILSGDFKRIHVQGAANIAQAAADTGATALVHVSAIGADPEAASAYGRTKGEGEAAVKAAFPAATIIRPSILFGQEDDFVNRFAAMQAMPFVPVLRGDVKFQPAWVADVARAIAAAALDPARYASQAFELGGPEQITMQGLQDFIARETGREPTFVPVPDAIGGAIASIASFLPGVPITRDQWLMLQNDNVATGDGFAAFGIKPTPMDAVAPAWLVQFKPRGRFAPARAKPAA</sequence>
<proteinExistence type="predicted"/>
<dbReference type="SUPFAM" id="SSF51735">
    <property type="entry name" value="NAD(P)-binding Rossmann-fold domains"/>
    <property type="match status" value="1"/>
</dbReference>
<feature type="domain" description="NAD-dependent epimerase/dehydratase" evidence="1">
    <location>
        <begin position="6"/>
        <end position="206"/>
    </location>
</feature>
<dbReference type="InterPro" id="IPR036291">
    <property type="entry name" value="NAD(P)-bd_dom_sf"/>
</dbReference>
<evidence type="ECO:0000313" key="2">
    <source>
        <dbReference type="EMBL" id="TZG27208.1"/>
    </source>
</evidence>
<protein>
    <submittedName>
        <fullName evidence="2">Sugar nucleotide-binding protein</fullName>
    </submittedName>
</protein>
<dbReference type="GO" id="GO:0044877">
    <property type="term" value="F:protein-containing complex binding"/>
    <property type="evidence" value="ECO:0007669"/>
    <property type="project" value="TreeGrafter"/>
</dbReference>
<comment type="caution">
    <text evidence="2">The sequence shown here is derived from an EMBL/GenBank/DDBJ whole genome shotgun (WGS) entry which is preliminary data.</text>
</comment>
<evidence type="ECO:0000259" key="1">
    <source>
        <dbReference type="Pfam" id="PF01370"/>
    </source>
</evidence>
<dbReference type="EMBL" id="VTOU01000002">
    <property type="protein sequence ID" value="TZG27208.1"/>
    <property type="molecule type" value="Genomic_DNA"/>
</dbReference>
<dbReference type="Pfam" id="PF01370">
    <property type="entry name" value="Epimerase"/>
    <property type="match status" value="1"/>
</dbReference>
<name>A0A5D9C5T3_9SPHN</name>
<dbReference type="PANTHER" id="PTHR12126">
    <property type="entry name" value="NADH-UBIQUINONE OXIDOREDUCTASE 39 KDA SUBUNIT-RELATED"/>
    <property type="match status" value="1"/>
</dbReference>
<accession>A0A5D9C5T3</accession>
<dbReference type="AlphaFoldDB" id="A0A5D9C5T3"/>
<dbReference type="InterPro" id="IPR001509">
    <property type="entry name" value="Epimerase_deHydtase"/>
</dbReference>
<dbReference type="Proteomes" id="UP000322077">
    <property type="component" value="Unassembled WGS sequence"/>
</dbReference>
<reference evidence="2 3" key="1">
    <citation type="submission" date="2019-08" db="EMBL/GenBank/DDBJ databases">
        <authorList>
            <person name="Wang G."/>
            <person name="Xu Z."/>
        </authorList>
    </citation>
    <scope>NUCLEOTIDE SEQUENCE [LARGE SCALE GENOMIC DNA]</scope>
    <source>
        <strain evidence="2 3">ZX</strain>
    </source>
</reference>
<evidence type="ECO:0000313" key="3">
    <source>
        <dbReference type="Proteomes" id="UP000322077"/>
    </source>
</evidence>
<dbReference type="Gene3D" id="3.40.50.720">
    <property type="entry name" value="NAD(P)-binding Rossmann-like Domain"/>
    <property type="match status" value="1"/>
</dbReference>
<organism evidence="2 3">
    <name type="scientific">Sphingomonas montanisoli</name>
    <dbReference type="NCBI Taxonomy" id="2606412"/>
    <lineage>
        <taxon>Bacteria</taxon>
        <taxon>Pseudomonadati</taxon>
        <taxon>Pseudomonadota</taxon>
        <taxon>Alphaproteobacteria</taxon>
        <taxon>Sphingomonadales</taxon>
        <taxon>Sphingomonadaceae</taxon>
        <taxon>Sphingomonas</taxon>
    </lineage>
</organism>
<dbReference type="InterPro" id="IPR051207">
    <property type="entry name" value="ComplexI_NDUFA9_subunit"/>
</dbReference>
<keyword evidence="3" id="KW-1185">Reference proteome</keyword>
<gene>
    <name evidence="2" type="ORF">FYJ91_06175</name>
</gene>
<dbReference type="PANTHER" id="PTHR12126:SF11">
    <property type="entry name" value="NADH DEHYDROGENASE [UBIQUINONE] 1 ALPHA SUBCOMPLEX SUBUNIT 9, MITOCHONDRIAL"/>
    <property type="match status" value="1"/>
</dbReference>